<reference evidence="2 3" key="1">
    <citation type="journal article" date="2013" name="Genome Biol.">
        <title>Genome of Acanthamoeba castellanii highlights extensive lateral gene transfer and early evolution of tyrosine kinase signaling.</title>
        <authorList>
            <person name="Clarke M."/>
            <person name="Lohan A.J."/>
            <person name="Liu B."/>
            <person name="Lagkouvardos I."/>
            <person name="Roy S."/>
            <person name="Zafar N."/>
            <person name="Bertelli C."/>
            <person name="Schilde C."/>
            <person name="Kianianmomeni A."/>
            <person name="Burglin T.R."/>
            <person name="Frech C."/>
            <person name="Turcotte B."/>
            <person name="Kopec K.O."/>
            <person name="Synnott J.M."/>
            <person name="Choo C."/>
            <person name="Paponov I."/>
            <person name="Finkler A."/>
            <person name="Soon Heng Tan C."/>
            <person name="Hutchins A.P."/>
            <person name="Weinmeier T."/>
            <person name="Rattei T."/>
            <person name="Chu J.S."/>
            <person name="Gimenez G."/>
            <person name="Irimia M."/>
            <person name="Rigden D.J."/>
            <person name="Fitzpatrick D.A."/>
            <person name="Lorenzo-Morales J."/>
            <person name="Bateman A."/>
            <person name="Chiu C.H."/>
            <person name="Tang P."/>
            <person name="Hegemann P."/>
            <person name="Fromm H."/>
            <person name="Raoult D."/>
            <person name="Greub G."/>
            <person name="Miranda-Saavedra D."/>
            <person name="Chen N."/>
            <person name="Nash P."/>
            <person name="Ginger M.L."/>
            <person name="Horn M."/>
            <person name="Schaap P."/>
            <person name="Caler L."/>
            <person name="Loftus B."/>
        </authorList>
    </citation>
    <scope>NUCLEOTIDE SEQUENCE [LARGE SCALE GENOMIC DNA]</scope>
    <source>
        <strain evidence="2 3">Neff</strain>
    </source>
</reference>
<sequence>MHNFTIHSLDIPLNINDTATCLLKSYGVGFYISSSPSNIANAITSLESHSTLQVFHLLHFYPNLLQLHAHLSSVASMFSSSATRGLTCPPSGILWPATPSLNPSAICTTSPSHTQHMSQISQPSLPSYKA</sequence>
<accession>L8HE55</accession>
<organism evidence="2 3">
    <name type="scientific">Acanthamoeba castellanii (strain ATCC 30010 / Neff)</name>
    <dbReference type="NCBI Taxonomy" id="1257118"/>
    <lineage>
        <taxon>Eukaryota</taxon>
        <taxon>Amoebozoa</taxon>
        <taxon>Discosea</taxon>
        <taxon>Longamoebia</taxon>
        <taxon>Centramoebida</taxon>
        <taxon>Acanthamoebidae</taxon>
        <taxon>Acanthamoeba</taxon>
    </lineage>
</organism>
<dbReference type="RefSeq" id="XP_004353347.1">
    <property type="nucleotide sequence ID" value="XM_004353295.1"/>
</dbReference>
<protein>
    <submittedName>
        <fullName evidence="2">Uncharacterized protein</fullName>
    </submittedName>
</protein>
<dbReference type="EMBL" id="KB007846">
    <property type="protein sequence ID" value="ELR23819.1"/>
    <property type="molecule type" value="Genomic_DNA"/>
</dbReference>
<feature type="region of interest" description="Disordered" evidence="1">
    <location>
        <begin position="109"/>
        <end position="130"/>
    </location>
</feature>
<evidence type="ECO:0000313" key="3">
    <source>
        <dbReference type="Proteomes" id="UP000011083"/>
    </source>
</evidence>
<dbReference type="Proteomes" id="UP000011083">
    <property type="component" value="Unassembled WGS sequence"/>
</dbReference>
<evidence type="ECO:0000313" key="2">
    <source>
        <dbReference type="EMBL" id="ELR23819.1"/>
    </source>
</evidence>
<dbReference type="GeneID" id="14924816"/>
<evidence type="ECO:0000256" key="1">
    <source>
        <dbReference type="SAM" id="MobiDB-lite"/>
    </source>
</evidence>
<name>L8HE55_ACACF</name>
<keyword evidence="3" id="KW-1185">Reference proteome</keyword>
<dbReference type="KEGG" id="acan:ACA1_304720"/>
<proteinExistence type="predicted"/>
<dbReference type="VEuPathDB" id="AmoebaDB:ACA1_304720"/>
<gene>
    <name evidence="2" type="ORF">ACA1_304720</name>
</gene>
<dbReference type="AlphaFoldDB" id="L8HE55"/>